<evidence type="ECO:0000313" key="2">
    <source>
        <dbReference type="Proteomes" id="UP000478740"/>
    </source>
</evidence>
<accession>A0A6L6IXP4</accession>
<proteinExistence type="predicted"/>
<sequence>MARNIATERQTTGFAERILMLLGLGKTDKQTLCTDRMSALDDPATRQALAGLPEHILRDVGVISAAPDKVTPVEGQALRDHLW</sequence>
<keyword evidence="2" id="KW-1185">Reference proteome</keyword>
<gene>
    <name evidence="1" type="ORF">GL284_10175</name>
</gene>
<name>A0A6L6IXP4_9RHOB</name>
<protein>
    <submittedName>
        <fullName evidence="1">Uncharacterized protein</fullName>
    </submittedName>
</protein>
<organism evidence="1 2">
    <name type="scientific">Paracoccus shanxieyensis</name>
    <dbReference type="NCBI Taxonomy" id="2675752"/>
    <lineage>
        <taxon>Bacteria</taxon>
        <taxon>Pseudomonadati</taxon>
        <taxon>Pseudomonadota</taxon>
        <taxon>Alphaproteobacteria</taxon>
        <taxon>Rhodobacterales</taxon>
        <taxon>Paracoccaceae</taxon>
        <taxon>Paracoccus</taxon>
    </lineage>
</organism>
<dbReference type="EMBL" id="WMII01000008">
    <property type="protein sequence ID" value="MTH64639.1"/>
    <property type="molecule type" value="Genomic_DNA"/>
</dbReference>
<dbReference type="Proteomes" id="UP000478740">
    <property type="component" value="Unassembled WGS sequence"/>
</dbReference>
<evidence type="ECO:0000313" key="1">
    <source>
        <dbReference type="EMBL" id="MTH64639.1"/>
    </source>
</evidence>
<comment type="caution">
    <text evidence="1">The sequence shown here is derived from an EMBL/GenBank/DDBJ whole genome shotgun (WGS) entry which is preliminary data.</text>
</comment>
<dbReference type="AlphaFoldDB" id="A0A6L6IXP4"/>
<reference evidence="1 2" key="1">
    <citation type="submission" date="2019-11" db="EMBL/GenBank/DDBJ databases">
        <authorList>
            <person name="Dong K."/>
        </authorList>
    </citation>
    <scope>NUCLEOTIDE SEQUENCE [LARGE SCALE GENOMIC DNA]</scope>
    <source>
        <strain evidence="1 2">DK608</strain>
    </source>
</reference>